<keyword evidence="2" id="KW-1185">Reference proteome</keyword>
<gene>
    <name evidence="1" type="ORF">GCM10007940_07300</name>
</gene>
<evidence type="ECO:0000313" key="1">
    <source>
        <dbReference type="EMBL" id="GLR16115.1"/>
    </source>
</evidence>
<dbReference type="Proteomes" id="UP001156666">
    <property type="component" value="Unassembled WGS sequence"/>
</dbReference>
<name>A0AA37SR35_9BACT</name>
<reference evidence="1" key="2">
    <citation type="submission" date="2023-01" db="EMBL/GenBank/DDBJ databases">
        <title>Draft genome sequence of Portibacter lacus strain NBRC 108769.</title>
        <authorList>
            <person name="Sun Q."/>
            <person name="Mori K."/>
        </authorList>
    </citation>
    <scope>NUCLEOTIDE SEQUENCE</scope>
    <source>
        <strain evidence="1">NBRC 108769</strain>
    </source>
</reference>
<evidence type="ECO:0000313" key="2">
    <source>
        <dbReference type="Proteomes" id="UP001156666"/>
    </source>
</evidence>
<comment type="caution">
    <text evidence="1">The sequence shown here is derived from an EMBL/GenBank/DDBJ whole genome shotgun (WGS) entry which is preliminary data.</text>
</comment>
<reference evidence="1" key="1">
    <citation type="journal article" date="2014" name="Int. J. Syst. Evol. Microbiol.">
        <title>Complete genome sequence of Corynebacterium casei LMG S-19264T (=DSM 44701T), isolated from a smear-ripened cheese.</title>
        <authorList>
            <consortium name="US DOE Joint Genome Institute (JGI-PGF)"/>
            <person name="Walter F."/>
            <person name="Albersmeier A."/>
            <person name="Kalinowski J."/>
            <person name="Ruckert C."/>
        </authorList>
    </citation>
    <scope>NUCLEOTIDE SEQUENCE</scope>
    <source>
        <strain evidence="1">NBRC 108769</strain>
    </source>
</reference>
<dbReference type="EMBL" id="BSOH01000003">
    <property type="protein sequence ID" value="GLR16115.1"/>
    <property type="molecule type" value="Genomic_DNA"/>
</dbReference>
<accession>A0AA37SR35</accession>
<protein>
    <submittedName>
        <fullName evidence="1">Uncharacterized protein</fullName>
    </submittedName>
</protein>
<dbReference type="AlphaFoldDB" id="A0AA37SR35"/>
<organism evidence="1 2">
    <name type="scientific">Portibacter lacus</name>
    <dbReference type="NCBI Taxonomy" id="1099794"/>
    <lineage>
        <taxon>Bacteria</taxon>
        <taxon>Pseudomonadati</taxon>
        <taxon>Bacteroidota</taxon>
        <taxon>Saprospiria</taxon>
        <taxon>Saprospirales</taxon>
        <taxon>Haliscomenobacteraceae</taxon>
        <taxon>Portibacter</taxon>
    </lineage>
</organism>
<proteinExistence type="predicted"/>
<sequence>MTKYLKMKTLITILILSIPLIGYSQSSSISINQTNGKTTMKVKTENGANFSLEYEGEITLSDDDSDVIAISDGGFMEIKKSAFGSRRRVYIEEEGGRLVKTYYVGTKEVPFSPEGQKWMAEILLEVVRTTTLGSEKRVDRLFANGGATAVVNEVKQINSDHVKSQYLKLLLNKNLRNEDYIPLLEEISDIDSDHHKADILKYNMNSFLRNKYVTTEYIKTVGSIDSDHHKAEILKTAVRSELINDDELEPLCSILDEIESDHHKADIIREILRTKKMNPRNIDLVLKSADEINSDHHKADLLKIALSMPGISESGYELFLDLLDNIDSDHHRADILLNMLDEDLSENELDRVLMLVTEDVNSEHQKSEVLRNIINNQQLTPSIIEKLIRANLSMDSSHLQGETFRSFNDKKLSEASLVNILNAIKFIDSDHTISEVLISFSPTVRSSSNQVKEAYRKAADEISSDHSKERALNAIK</sequence>